<dbReference type="Pfam" id="PF05485">
    <property type="entry name" value="THAP"/>
    <property type="match status" value="1"/>
</dbReference>
<name>A0A9N9XBU5_DIABA</name>
<dbReference type="SMART" id="SM00692">
    <property type="entry name" value="DM3"/>
    <property type="match status" value="1"/>
</dbReference>
<keyword evidence="3" id="KW-0862">Zinc</keyword>
<protein>
    <recommendedName>
        <fullName evidence="7">THAP-type domain-containing protein</fullName>
    </recommendedName>
</protein>
<dbReference type="OrthoDB" id="7440550at2759"/>
<dbReference type="EMBL" id="OU898277">
    <property type="protein sequence ID" value="CAG9829805.1"/>
    <property type="molecule type" value="Genomic_DNA"/>
</dbReference>
<accession>A0A9N9XBU5</accession>
<reference evidence="8" key="1">
    <citation type="submission" date="2022-01" db="EMBL/GenBank/DDBJ databases">
        <authorList>
            <person name="King R."/>
        </authorList>
    </citation>
    <scope>NUCLEOTIDE SEQUENCE</scope>
</reference>
<dbReference type="InterPro" id="IPR026516">
    <property type="entry name" value="THAP1/10"/>
</dbReference>
<dbReference type="InterPro" id="IPR048365">
    <property type="entry name" value="TNP-like_RNaseH_N"/>
</dbReference>
<evidence type="ECO:0000313" key="8">
    <source>
        <dbReference type="EMBL" id="CAG9829805.1"/>
    </source>
</evidence>
<dbReference type="InterPro" id="IPR006612">
    <property type="entry name" value="THAP_Znf"/>
</dbReference>
<evidence type="ECO:0000256" key="1">
    <source>
        <dbReference type="ARBA" id="ARBA00022723"/>
    </source>
</evidence>
<dbReference type="SMART" id="SM00980">
    <property type="entry name" value="THAP"/>
    <property type="match status" value="1"/>
</dbReference>
<evidence type="ECO:0000256" key="6">
    <source>
        <dbReference type="SAM" id="MobiDB-lite"/>
    </source>
</evidence>
<dbReference type="Pfam" id="PF21789">
    <property type="entry name" value="TNP-like_RNaseH_C"/>
    <property type="match status" value="1"/>
</dbReference>
<evidence type="ECO:0000256" key="3">
    <source>
        <dbReference type="ARBA" id="ARBA00022833"/>
    </source>
</evidence>
<keyword evidence="9" id="KW-1185">Reference proteome</keyword>
<dbReference type="GO" id="GO:0008270">
    <property type="term" value="F:zinc ion binding"/>
    <property type="evidence" value="ECO:0007669"/>
    <property type="project" value="UniProtKB-KW"/>
</dbReference>
<evidence type="ECO:0000256" key="4">
    <source>
        <dbReference type="ARBA" id="ARBA00023125"/>
    </source>
</evidence>
<dbReference type="SUPFAM" id="SSF57716">
    <property type="entry name" value="Glucocorticoid receptor-like (DNA-binding domain)"/>
    <property type="match status" value="1"/>
</dbReference>
<dbReference type="AlphaFoldDB" id="A0A9N9XBU5"/>
<dbReference type="PANTHER" id="PTHR46600:SF11">
    <property type="entry name" value="THAP DOMAIN-CONTAINING PROTEIN 10"/>
    <property type="match status" value="1"/>
</dbReference>
<dbReference type="InterPro" id="IPR048366">
    <property type="entry name" value="TNP-like_GBD"/>
</dbReference>
<gene>
    <name evidence="8" type="ORF">DIABBA_LOCUS3569</name>
</gene>
<feature type="domain" description="THAP-type" evidence="7">
    <location>
        <begin position="1"/>
        <end position="84"/>
    </location>
</feature>
<dbReference type="PANTHER" id="PTHR46600">
    <property type="entry name" value="THAP DOMAIN-CONTAINING"/>
    <property type="match status" value="1"/>
</dbReference>
<dbReference type="GO" id="GO:0043565">
    <property type="term" value="F:sequence-specific DNA binding"/>
    <property type="evidence" value="ECO:0007669"/>
    <property type="project" value="InterPro"/>
</dbReference>
<feature type="region of interest" description="Disordered" evidence="6">
    <location>
        <begin position="115"/>
        <end position="141"/>
    </location>
</feature>
<keyword evidence="2 5" id="KW-0863">Zinc-finger</keyword>
<evidence type="ECO:0000259" key="7">
    <source>
        <dbReference type="PROSITE" id="PS50950"/>
    </source>
</evidence>
<dbReference type="Pfam" id="PF21787">
    <property type="entry name" value="TNP-like_RNaseH_N"/>
    <property type="match status" value="1"/>
</dbReference>
<keyword evidence="1" id="KW-0479">Metal-binding</keyword>
<organism evidence="8 9">
    <name type="scientific">Diabrotica balteata</name>
    <name type="common">Banded cucumber beetle</name>
    <dbReference type="NCBI Taxonomy" id="107213"/>
    <lineage>
        <taxon>Eukaryota</taxon>
        <taxon>Metazoa</taxon>
        <taxon>Ecdysozoa</taxon>
        <taxon>Arthropoda</taxon>
        <taxon>Hexapoda</taxon>
        <taxon>Insecta</taxon>
        <taxon>Pterygota</taxon>
        <taxon>Neoptera</taxon>
        <taxon>Endopterygota</taxon>
        <taxon>Coleoptera</taxon>
        <taxon>Polyphaga</taxon>
        <taxon>Cucujiformia</taxon>
        <taxon>Chrysomeloidea</taxon>
        <taxon>Chrysomelidae</taxon>
        <taxon>Galerucinae</taxon>
        <taxon>Diabroticina</taxon>
        <taxon>Diabroticites</taxon>
        <taxon>Diabrotica</taxon>
    </lineage>
</organism>
<evidence type="ECO:0000256" key="2">
    <source>
        <dbReference type="ARBA" id="ARBA00022771"/>
    </source>
</evidence>
<dbReference type="Proteomes" id="UP001153709">
    <property type="component" value="Chromosome 2"/>
</dbReference>
<dbReference type="InterPro" id="IPR048367">
    <property type="entry name" value="TNP-like_RNaseH_C"/>
</dbReference>
<keyword evidence="4 5" id="KW-0238">DNA-binding</keyword>
<sequence length="899" mass="103608">MVSKCCVLGCRNTSQKAQLHTFPKDEKIWSMWIKNIGREDLKNKTIDHLRRSYRICNIHFDDNQKYIGSRYKSTIKQDAVPTLFLPIIKNVKESEVMPAVESEVMPAVEVPSTSKFNESGIPQSPVRDVTAPKTFSTPAKQKGLRSKLRLLAYSGTESVAKLTPKAKKFYRIAKDLRKTAKRLDFKCLNLKKELRRVEKVMESGDFLAQSINKATYDFIKCQLRCQKFQPKGRRYSLDEKILFLSFLKQSPKGYKLFRKIFAAPSRKTLTNLLQNIPFATGINETIMASLKNSTKGMSVKEKYCSILFDEISIDPGLQYNKKEGAIYGFEDYGDYEYNRPIIADKALVFMARGIFKKWKQPIAYYISESGMKGHLLCLKIKEVIRACRNSDLLPITIICDQYSANKKAIKLLYEENCKQPHQFGFLIDGVEVIPLYDPPHLLKGIRNNFFNKSVKFKWRKNIEVATWAHINQLYDLEDKDYDYKLCPKLTESHVKNLKKMKVSIAAQTLSNTVAAAMKKLASSQLNCLPAEAESTAEFILFMDKVFDSVNGAGTFNKNGKRLRMAVTKKSEHYTFWTEAIQVFESIKFEERGKQTVPPSVLNWIHTLRGMRYLWELFQKKNIKYFCPNFLNQDPLENFFGRIRSHGARYINPNATAFIHSFKSLIIMDFTSVHSPGFNCKDDNLNALDSLKHFINCEPISKNEPIKIPDIQFSEFTPNNQIDILQKGCLRYIAGFVAKKILRKFKSCGCCMTDLLGDGSNAEDFFINAKSYSIKSLMAPNSKYGELFEKIIFILQQIVPKVCHYKNLKKILFGIMYNECKSFTFICEKHQILKHILNYVISFHLLIYAKNITKILQGKLKVKSGCNDPIKNYAQKKFYSHKKYVNTLKIINNCLPLKII</sequence>
<evidence type="ECO:0000256" key="5">
    <source>
        <dbReference type="PROSITE-ProRule" id="PRU00309"/>
    </source>
</evidence>
<dbReference type="Pfam" id="PF21788">
    <property type="entry name" value="TNP-like_GBD"/>
    <property type="match status" value="1"/>
</dbReference>
<dbReference type="PROSITE" id="PS50950">
    <property type="entry name" value="ZF_THAP"/>
    <property type="match status" value="1"/>
</dbReference>
<proteinExistence type="predicted"/>
<evidence type="ECO:0000313" key="9">
    <source>
        <dbReference type="Proteomes" id="UP001153709"/>
    </source>
</evidence>